<dbReference type="Gene3D" id="1.20.5.340">
    <property type="match status" value="1"/>
</dbReference>
<name>A0A7G6E8V7_THEFR</name>
<protein>
    <submittedName>
        <fullName evidence="2">Uncharacterized protein</fullName>
    </submittedName>
</protein>
<gene>
    <name evidence="2" type="ORF">BR63_18750</name>
</gene>
<evidence type="ECO:0000256" key="1">
    <source>
        <dbReference type="SAM" id="Coils"/>
    </source>
</evidence>
<dbReference type="EMBL" id="CP045798">
    <property type="protein sequence ID" value="QNB48511.1"/>
    <property type="molecule type" value="Genomic_DNA"/>
</dbReference>
<evidence type="ECO:0000313" key="2">
    <source>
        <dbReference type="EMBL" id="QNB48511.1"/>
    </source>
</evidence>
<dbReference type="KEGG" id="tfr:BR63_18750"/>
<keyword evidence="1" id="KW-0175">Coiled coil</keyword>
<organism evidence="2 3">
    <name type="scientific">Thermanaerosceptrum fracticalcis</name>
    <dbReference type="NCBI Taxonomy" id="1712410"/>
    <lineage>
        <taxon>Bacteria</taxon>
        <taxon>Bacillati</taxon>
        <taxon>Bacillota</taxon>
        <taxon>Clostridia</taxon>
        <taxon>Eubacteriales</taxon>
        <taxon>Peptococcaceae</taxon>
        <taxon>Thermanaerosceptrum</taxon>
    </lineage>
</organism>
<dbReference type="OrthoDB" id="1798291at2"/>
<feature type="coiled-coil region" evidence="1">
    <location>
        <begin position="28"/>
        <end position="90"/>
    </location>
</feature>
<evidence type="ECO:0000313" key="3">
    <source>
        <dbReference type="Proteomes" id="UP000515847"/>
    </source>
</evidence>
<dbReference type="Proteomes" id="UP000515847">
    <property type="component" value="Chromosome"/>
</dbReference>
<accession>A0A7G6E8V7</accession>
<dbReference type="SUPFAM" id="SSF57997">
    <property type="entry name" value="Tropomyosin"/>
    <property type="match status" value="1"/>
</dbReference>
<sequence>MNENQFGVLLENILDKVNAIAEGQKSMEERFEKRFEGIEKRLDNIESDVQELKSDMKKVKSDVKIIKSFVAALDEGINDHERRITALEKKIANK</sequence>
<reference evidence="2 3" key="1">
    <citation type="journal article" date="2019" name="Front. Microbiol.">
        <title>Thermoanaerosceptrum fracticalcis gen. nov. sp. nov., a Novel Fumarate-Fermenting Microorganism From a Deep Fractured Carbonate Aquifer of the US Great Basin.</title>
        <authorList>
            <person name="Hamilton-Brehm S.D."/>
            <person name="Stewart L.E."/>
            <person name="Zavarin M."/>
            <person name="Caldwell M."/>
            <person name="Lawson P.A."/>
            <person name="Onstott T.C."/>
            <person name="Grzymski J."/>
            <person name="Neveux I."/>
            <person name="Lollar B.S."/>
            <person name="Russell C.E."/>
            <person name="Moser D.P."/>
        </authorList>
    </citation>
    <scope>NUCLEOTIDE SEQUENCE [LARGE SCALE GENOMIC DNA]</scope>
    <source>
        <strain evidence="2 3">DRI-13</strain>
    </source>
</reference>
<keyword evidence="3" id="KW-1185">Reference proteome</keyword>
<dbReference type="AlphaFoldDB" id="A0A7G6E8V7"/>
<proteinExistence type="predicted"/>